<sequence length="171" mass="19853">MCKHNDSNELRFLCDLTVVKLGKKLRILGFDTEITRSIRVDEIGEIIRQTSRRLITKSRNLANTFGGILVTKNRVSEQVIELFAILKSLNIEITRTAARCVNCNEVLEDCSKEEVIDKVPIYIFETVEKFKRCPKCGKVYWQGTHLAHLQNLKQQTLRRKETDMRGENNDR</sequence>
<proteinExistence type="predicted"/>
<organism evidence="2 3">
    <name type="scientific">Fervidobacterium islandicum</name>
    <dbReference type="NCBI Taxonomy" id="2423"/>
    <lineage>
        <taxon>Bacteria</taxon>
        <taxon>Thermotogati</taxon>
        <taxon>Thermotogota</taxon>
        <taxon>Thermotogae</taxon>
        <taxon>Thermotogales</taxon>
        <taxon>Fervidobacteriaceae</taxon>
        <taxon>Fervidobacterium</taxon>
    </lineage>
</organism>
<keyword evidence="3" id="KW-1185">Reference proteome</keyword>
<dbReference type="RefSeq" id="WP_033192102.1">
    <property type="nucleotide sequence ID" value="NZ_CP014334.2"/>
</dbReference>
<evidence type="ECO:0000259" key="1">
    <source>
        <dbReference type="Pfam" id="PF01927"/>
    </source>
</evidence>
<feature type="domain" description="Mut7-C RNAse" evidence="1">
    <location>
        <begin position="11"/>
        <end position="151"/>
    </location>
</feature>
<dbReference type="PANTHER" id="PTHR39081:SF1">
    <property type="entry name" value="MUT7-C RNASE DOMAIN-CONTAINING PROTEIN"/>
    <property type="match status" value="1"/>
</dbReference>
<dbReference type="EMBL" id="CP014334">
    <property type="protein sequence ID" value="AMW33123.1"/>
    <property type="molecule type" value="Genomic_DNA"/>
</dbReference>
<gene>
    <name evidence="2" type="ORF">NA23_07620</name>
</gene>
<protein>
    <submittedName>
        <fullName evidence="2">Mut7-C RNAse domain-containing protein</fullName>
    </submittedName>
</protein>
<evidence type="ECO:0000313" key="2">
    <source>
        <dbReference type="EMBL" id="AMW33123.1"/>
    </source>
</evidence>
<accession>A0AAI8CM29</accession>
<dbReference type="Pfam" id="PF01927">
    <property type="entry name" value="Mut7-C"/>
    <property type="match status" value="1"/>
</dbReference>
<name>A0AAI8CM29_FERIS</name>
<dbReference type="Proteomes" id="UP000093740">
    <property type="component" value="Chromosome"/>
</dbReference>
<dbReference type="InterPro" id="IPR002782">
    <property type="entry name" value="Mut7-C_RNAse_dom"/>
</dbReference>
<dbReference type="KEGG" id="fia:NA23_07620"/>
<reference evidence="2 3" key="1">
    <citation type="journal article" date="2015" name="Stand. Genomic Sci.">
        <title>Genome sequence of a native-feather degrading extremely thermophilic Eubacterium, Fervidobacterium islandicum AW-1.</title>
        <authorList>
            <person name="Lee Y.J."/>
            <person name="Jeong H."/>
            <person name="Park G.S."/>
            <person name="Kwak Y."/>
            <person name="Lee S.J."/>
            <person name="Lee S.J."/>
            <person name="Park M.K."/>
            <person name="Kim J.Y."/>
            <person name="Kang H.K."/>
            <person name="Shin J.H."/>
            <person name="Lee D.W."/>
        </authorList>
    </citation>
    <scope>NUCLEOTIDE SEQUENCE [LARGE SCALE GENOMIC DNA]</scope>
    <source>
        <strain evidence="2 3">AW-1</strain>
    </source>
</reference>
<dbReference type="PANTHER" id="PTHR39081">
    <property type="entry name" value="MUT7-C DOMAIN-CONTAINING PROTEIN"/>
    <property type="match status" value="1"/>
</dbReference>
<dbReference type="AlphaFoldDB" id="A0AAI8CM29"/>
<evidence type="ECO:0000313" key="3">
    <source>
        <dbReference type="Proteomes" id="UP000093740"/>
    </source>
</evidence>